<keyword evidence="3" id="KW-0238">DNA-binding</keyword>
<keyword evidence="2" id="KW-0805">Transcription regulation</keyword>
<evidence type="ECO:0000256" key="2">
    <source>
        <dbReference type="ARBA" id="ARBA00023015"/>
    </source>
</evidence>
<keyword evidence="7" id="KW-1185">Reference proteome</keyword>
<feature type="domain" description="HTH lysR-type" evidence="5">
    <location>
        <begin position="5"/>
        <end position="62"/>
    </location>
</feature>
<dbReference type="PANTHER" id="PTHR30346">
    <property type="entry name" value="TRANSCRIPTIONAL DUAL REGULATOR HCAR-RELATED"/>
    <property type="match status" value="1"/>
</dbReference>
<comment type="similarity">
    <text evidence="1">Belongs to the LysR transcriptional regulatory family.</text>
</comment>
<dbReference type="EMBL" id="BAABGJ010000009">
    <property type="protein sequence ID" value="GAA4334641.1"/>
    <property type="molecule type" value="Genomic_DNA"/>
</dbReference>
<organism evidence="6 7">
    <name type="scientific">Variovorax defluvii</name>
    <dbReference type="NCBI Taxonomy" id="913761"/>
    <lineage>
        <taxon>Bacteria</taxon>
        <taxon>Pseudomonadati</taxon>
        <taxon>Pseudomonadota</taxon>
        <taxon>Betaproteobacteria</taxon>
        <taxon>Burkholderiales</taxon>
        <taxon>Comamonadaceae</taxon>
        <taxon>Variovorax</taxon>
    </lineage>
</organism>
<dbReference type="InterPro" id="IPR005119">
    <property type="entry name" value="LysR_subst-bd"/>
</dbReference>
<comment type="caution">
    <text evidence="6">The sequence shown here is derived from an EMBL/GenBank/DDBJ whole genome shotgun (WGS) entry which is preliminary data.</text>
</comment>
<dbReference type="RefSeq" id="WP_345536378.1">
    <property type="nucleotide sequence ID" value="NZ_BAABGJ010000009.1"/>
</dbReference>
<dbReference type="PROSITE" id="PS50931">
    <property type="entry name" value="HTH_LYSR"/>
    <property type="match status" value="1"/>
</dbReference>
<keyword evidence="4" id="KW-0804">Transcription</keyword>
<protein>
    <submittedName>
        <fullName evidence="6">LysR substrate-binding domain-containing protein</fullName>
    </submittedName>
</protein>
<evidence type="ECO:0000256" key="3">
    <source>
        <dbReference type="ARBA" id="ARBA00023125"/>
    </source>
</evidence>
<dbReference type="InterPro" id="IPR036388">
    <property type="entry name" value="WH-like_DNA-bd_sf"/>
</dbReference>
<evidence type="ECO:0000313" key="7">
    <source>
        <dbReference type="Proteomes" id="UP001500975"/>
    </source>
</evidence>
<proteinExistence type="inferred from homology"/>
<dbReference type="PRINTS" id="PR00039">
    <property type="entry name" value="HTHLYSR"/>
</dbReference>
<sequence length="306" mass="33445">MINFRLVRHLWLFLAVAEEQHFGRAAKRLGMSQPPLTEQIQVLEHSLKAQLFVRSRHGAQLTPIGQAILPAVRKFVDQMEQLELAVREASAGQTGTLTIGAISSAMVEILPPYLDRLRALHPRLTIAVREIDSAEAIPSLIDGDVDLAFARLQGELGESIDSITLANDRLAVALPVSHRLAGSTRIKLRSLADEAFIMFARRVSPVYFDGIIAVCREHGFSPRILHEVRSVAAQVAFVGCGQGIALVPSGLRRLAPENVVIKALAEKVDVVTNAAAWSTSRVNPSLTIALEVLRDQVRQRASKGGW</sequence>
<evidence type="ECO:0000313" key="6">
    <source>
        <dbReference type="EMBL" id="GAA4334641.1"/>
    </source>
</evidence>
<dbReference type="Proteomes" id="UP001500975">
    <property type="component" value="Unassembled WGS sequence"/>
</dbReference>
<dbReference type="Gene3D" id="1.10.10.10">
    <property type="entry name" value="Winged helix-like DNA-binding domain superfamily/Winged helix DNA-binding domain"/>
    <property type="match status" value="1"/>
</dbReference>
<evidence type="ECO:0000256" key="1">
    <source>
        <dbReference type="ARBA" id="ARBA00009437"/>
    </source>
</evidence>
<accession>A0ABP8H5C6</accession>
<dbReference type="InterPro" id="IPR036390">
    <property type="entry name" value="WH_DNA-bd_sf"/>
</dbReference>
<gene>
    <name evidence="6" type="ORF">GCM10023165_10600</name>
</gene>
<evidence type="ECO:0000256" key="4">
    <source>
        <dbReference type="ARBA" id="ARBA00023163"/>
    </source>
</evidence>
<dbReference type="PANTHER" id="PTHR30346:SF0">
    <property type="entry name" value="HCA OPERON TRANSCRIPTIONAL ACTIVATOR HCAR"/>
    <property type="match status" value="1"/>
</dbReference>
<dbReference type="SUPFAM" id="SSF53850">
    <property type="entry name" value="Periplasmic binding protein-like II"/>
    <property type="match status" value="1"/>
</dbReference>
<dbReference type="Gene3D" id="3.40.190.10">
    <property type="entry name" value="Periplasmic binding protein-like II"/>
    <property type="match status" value="2"/>
</dbReference>
<dbReference type="SUPFAM" id="SSF46785">
    <property type="entry name" value="Winged helix' DNA-binding domain"/>
    <property type="match status" value="1"/>
</dbReference>
<reference evidence="7" key="1">
    <citation type="journal article" date="2019" name="Int. J. Syst. Evol. Microbiol.">
        <title>The Global Catalogue of Microorganisms (GCM) 10K type strain sequencing project: providing services to taxonomists for standard genome sequencing and annotation.</title>
        <authorList>
            <consortium name="The Broad Institute Genomics Platform"/>
            <consortium name="The Broad Institute Genome Sequencing Center for Infectious Disease"/>
            <person name="Wu L."/>
            <person name="Ma J."/>
        </authorList>
    </citation>
    <scope>NUCLEOTIDE SEQUENCE [LARGE SCALE GENOMIC DNA]</scope>
    <source>
        <strain evidence="7">JCM 17804</strain>
    </source>
</reference>
<dbReference type="Pfam" id="PF00126">
    <property type="entry name" value="HTH_1"/>
    <property type="match status" value="1"/>
</dbReference>
<dbReference type="InterPro" id="IPR000847">
    <property type="entry name" value="LysR_HTH_N"/>
</dbReference>
<name>A0ABP8H5C6_9BURK</name>
<dbReference type="CDD" id="cd08414">
    <property type="entry name" value="PBP2_LTTR_aromatics_like"/>
    <property type="match status" value="1"/>
</dbReference>
<evidence type="ECO:0000259" key="5">
    <source>
        <dbReference type="PROSITE" id="PS50931"/>
    </source>
</evidence>
<dbReference type="Pfam" id="PF03466">
    <property type="entry name" value="LysR_substrate"/>
    <property type="match status" value="1"/>
</dbReference>